<dbReference type="Pfam" id="PF00348">
    <property type="entry name" value="polyprenyl_synt"/>
    <property type="match status" value="1"/>
</dbReference>
<evidence type="ECO:0000256" key="3">
    <source>
        <dbReference type="ARBA" id="ARBA00006706"/>
    </source>
</evidence>
<keyword evidence="4 7" id="KW-0808">Transferase</keyword>
<dbReference type="SFLD" id="SFLDG01017">
    <property type="entry name" value="Polyprenyl_Transferase_Like"/>
    <property type="match status" value="1"/>
</dbReference>
<dbReference type="PANTHER" id="PTHR12001:SF85">
    <property type="entry name" value="SHORT CHAIN ISOPRENYL DIPHOSPHATE SYNTHASE"/>
    <property type="match status" value="1"/>
</dbReference>
<dbReference type="EMBL" id="BAEH01000081">
    <property type="protein sequence ID" value="GAB19348.1"/>
    <property type="molecule type" value="Genomic_DNA"/>
</dbReference>
<evidence type="ECO:0000256" key="5">
    <source>
        <dbReference type="ARBA" id="ARBA00022723"/>
    </source>
</evidence>
<accession>H0R2P7</accession>
<dbReference type="SFLD" id="SFLDS00005">
    <property type="entry name" value="Isoprenoid_Synthase_Type_I"/>
    <property type="match status" value="1"/>
</dbReference>
<keyword evidence="9" id="KW-1185">Reference proteome</keyword>
<dbReference type="CDD" id="cd00685">
    <property type="entry name" value="Trans_IPPS_HT"/>
    <property type="match status" value="1"/>
</dbReference>
<organism evidence="8 9">
    <name type="scientific">Gordonia effusa NBRC 100432</name>
    <dbReference type="NCBI Taxonomy" id="1077974"/>
    <lineage>
        <taxon>Bacteria</taxon>
        <taxon>Bacillati</taxon>
        <taxon>Actinomycetota</taxon>
        <taxon>Actinomycetes</taxon>
        <taxon>Mycobacteriales</taxon>
        <taxon>Gordoniaceae</taxon>
        <taxon>Gordonia</taxon>
    </lineage>
</organism>
<dbReference type="PANTHER" id="PTHR12001">
    <property type="entry name" value="GERANYLGERANYL PYROPHOSPHATE SYNTHASE"/>
    <property type="match status" value="1"/>
</dbReference>
<name>H0R2P7_9ACTN</name>
<dbReference type="GO" id="GO:0008299">
    <property type="term" value="P:isoprenoid biosynthetic process"/>
    <property type="evidence" value="ECO:0007669"/>
    <property type="project" value="InterPro"/>
</dbReference>
<comment type="pathway">
    <text evidence="2">Isoprenoid biosynthesis.</text>
</comment>
<gene>
    <name evidence="8" type="primary">crtE</name>
    <name evidence="8" type="ORF">GOEFS_081_00380</name>
</gene>
<dbReference type="STRING" id="1077974.GOEFS_081_00380"/>
<dbReference type="eggNOG" id="COG0142">
    <property type="taxonomic scope" value="Bacteria"/>
</dbReference>
<dbReference type="PROSITE" id="PS00723">
    <property type="entry name" value="POLYPRENYL_SYNTHASE_1"/>
    <property type="match status" value="1"/>
</dbReference>
<dbReference type="InterPro" id="IPR033749">
    <property type="entry name" value="Polyprenyl_synt_CS"/>
</dbReference>
<dbReference type="InterPro" id="IPR008949">
    <property type="entry name" value="Isoprenoid_synthase_dom_sf"/>
</dbReference>
<protein>
    <submittedName>
        <fullName evidence="8">Geranylgeranyl pyrophosphate synthase</fullName>
    </submittedName>
</protein>
<dbReference type="Gene3D" id="1.10.600.10">
    <property type="entry name" value="Farnesyl Diphosphate Synthase"/>
    <property type="match status" value="1"/>
</dbReference>
<dbReference type="SUPFAM" id="SSF48576">
    <property type="entry name" value="Terpenoid synthases"/>
    <property type="match status" value="1"/>
</dbReference>
<dbReference type="Proteomes" id="UP000035034">
    <property type="component" value="Unassembled WGS sequence"/>
</dbReference>
<keyword evidence="6" id="KW-0460">Magnesium</keyword>
<evidence type="ECO:0000313" key="9">
    <source>
        <dbReference type="Proteomes" id="UP000035034"/>
    </source>
</evidence>
<reference evidence="8 9" key="1">
    <citation type="submission" date="2011-12" db="EMBL/GenBank/DDBJ databases">
        <title>Whole genome shotgun sequence of Gordonia effusa NBRC 100432.</title>
        <authorList>
            <person name="Yoshida I."/>
            <person name="Takarada H."/>
            <person name="Hosoyama A."/>
            <person name="Tsuchikane K."/>
            <person name="Katsumata H."/>
            <person name="Yamazaki S."/>
            <person name="Fujita N."/>
        </authorList>
    </citation>
    <scope>NUCLEOTIDE SEQUENCE [LARGE SCALE GENOMIC DNA]</scope>
    <source>
        <strain evidence="8 9">NBRC 100432</strain>
    </source>
</reference>
<sequence length="366" mass="38080">MSINAAVPTPIEAVPAVVKARLIEFFDATTPTVAAISPVVTAGAEHLRGFVLNGGKRVRPTFAWAGWQCAIQAGDTVDSESALADSADVVTLGAALELVQACALLHDDIIDRSDTRRGRPTVHRLYRAEHIEAGWSGEATHFGESAAILIGDLALAWADDLAAALPRHIAPIWSAMRTEVLGGQLLDIVNEASADESVDAALSVMRFKTAAYTVARPLELGAALGNASPQLISALAGIGHDLGLAFQLRDDLLGVFGDPETTGKPSGDDLISGKRTVLIADGLARARKSNPAAAQALRSALGTTLTDAELADARGILRDVGAVTAIEDRITEHLRSALNAIDSLPTSAGARTDLASVANAIAYRNA</sequence>
<keyword evidence="5" id="KW-0479">Metal-binding</keyword>
<evidence type="ECO:0000313" key="8">
    <source>
        <dbReference type="EMBL" id="GAB19348.1"/>
    </source>
</evidence>
<dbReference type="PROSITE" id="PS00444">
    <property type="entry name" value="POLYPRENYL_SYNTHASE_2"/>
    <property type="match status" value="1"/>
</dbReference>
<evidence type="ECO:0000256" key="1">
    <source>
        <dbReference type="ARBA" id="ARBA00001946"/>
    </source>
</evidence>
<dbReference type="AlphaFoldDB" id="H0R2P7"/>
<evidence type="ECO:0000256" key="4">
    <source>
        <dbReference type="ARBA" id="ARBA00022679"/>
    </source>
</evidence>
<proteinExistence type="inferred from homology"/>
<dbReference type="GO" id="GO:0004659">
    <property type="term" value="F:prenyltransferase activity"/>
    <property type="evidence" value="ECO:0007669"/>
    <property type="project" value="InterPro"/>
</dbReference>
<comment type="similarity">
    <text evidence="3 7">Belongs to the FPP/GGPP synthase family.</text>
</comment>
<evidence type="ECO:0000256" key="2">
    <source>
        <dbReference type="ARBA" id="ARBA00005128"/>
    </source>
</evidence>
<evidence type="ECO:0000256" key="6">
    <source>
        <dbReference type="ARBA" id="ARBA00022842"/>
    </source>
</evidence>
<dbReference type="GO" id="GO:0046872">
    <property type="term" value="F:metal ion binding"/>
    <property type="evidence" value="ECO:0007669"/>
    <property type="project" value="UniProtKB-KW"/>
</dbReference>
<comment type="cofactor">
    <cofactor evidence="1">
        <name>Mg(2+)</name>
        <dbReference type="ChEBI" id="CHEBI:18420"/>
    </cofactor>
</comment>
<dbReference type="InterPro" id="IPR000092">
    <property type="entry name" value="Polyprenyl_synt"/>
</dbReference>
<evidence type="ECO:0000256" key="7">
    <source>
        <dbReference type="RuleBase" id="RU004466"/>
    </source>
</evidence>
<comment type="caution">
    <text evidence="8">The sequence shown here is derived from an EMBL/GenBank/DDBJ whole genome shotgun (WGS) entry which is preliminary data.</text>
</comment>